<dbReference type="EMBL" id="VLLN01000004">
    <property type="protein sequence ID" value="TWJ32419.1"/>
    <property type="molecule type" value="Genomic_DNA"/>
</dbReference>
<name>A0A562WQ37_9BACT</name>
<gene>
    <name evidence="1" type="ORF">JN12_00859</name>
</gene>
<organism evidence="1 2">
    <name type="scientific">Geobacter argillaceus</name>
    <dbReference type="NCBI Taxonomy" id="345631"/>
    <lineage>
        <taxon>Bacteria</taxon>
        <taxon>Pseudomonadati</taxon>
        <taxon>Thermodesulfobacteriota</taxon>
        <taxon>Desulfuromonadia</taxon>
        <taxon>Geobacterales</taxon>
        <taxon>Geobacteraceae</taxon>
        <taxon>Geobacter</taxon>
    </lineage>
</organism>
<proteinExistence type="predicted"/>
<comment type="caution">
    <text evidence="1">The sequence shown here is derived from an EMBL/GenBank/DDBJ whole genome shotgun (WGS) entry which is preliminary data.</text>
</comment>
<keyword evidence="2" id="KW-1185">Reference proteome</keyword>
<evidence type="ECO:0000313" key="1">
    <source>
        <dbReference type="EMBL" id="TWJ32419.1"/>
    </source>
</evidence>
<evidence type="ECO:0000313" key="2">
    <source>
        <dbReference type="Proteomes" id="UP000319449"/>
    </source>
</evidence>
<dbReference type="AlphaFoldDB" id="A0A562WQ37"/>
<sequence length="58" mass="6382">MKCPNCGERTSVEIDMHSGGFSPDELPVKECGVCGLVWRVKYVGDQTEVDIIKPATKK</sequence>
<protein>
    <submittedName>
        <fullName evidence="1">Uncharacterized protein</fullName>
    </submittedName>
</protein>
<dbReference type="Proteomes" id="UP000319449">
    <property type="component" value="Unassembled WGS sequence"/>
</dbReference>
<reference evidence="1 2" key="1">
    <citation type="submission" date="2019-07" db="EMBL/GenBank/DDBJ databases">
        <title>Genomic Encyclopedia of Archaeal and Bacterial Type Strains, Phase II (KMG-II): from individual species to whole genera.</title>
        <authorList>
            <person name="Goeker M."/>
        </authorList>
    </citation>
    <scope>NUCLEOTIDE SEQUENCE [LARGE SCALE GENOMIC DNA]</scope>
    <source>
        <strain evidence="1 2">ATCC BAA-1139</strain>
    </source>
</reference>
<accession>A0A562WQ37</accession>
<dbReference type="RefSeq" id="WP_170241843.1">
    <property type="nucleotide sequence ID" value="NZ_VLLN01000004.1"/>
</dbReference>